<dbReference type="EMBL" id="QOUX01000042">
    <property type="protein sequence ID" value="RXI99826.1"/>
    <property type="molecule type" value="Genomic_DNA"/>
</dbReference>
<dbReference type="PANTHER" id="PTHR38664">
    <property type="entry name" value="SLR0058 PROTEIN"/>
    <property type="match status" value="1"/>
</dbReference>
<dbReference type="Proteomes" id="UP000290649">
    <property type="component" value="Unassembled WGS sequence"/>
</dbReference>
<comment type="caution">
    <text evidence="1">The sequence shown here is derived from an EMBL/GenBank/DDBJ whole genome shotgun (WGS) entry which is preliminary data.</text>
</comment>
<dbReference type="AlphaFoldDB" id="A0A4Q0VRW7"/>
<organism evidence="1 2">
    <name type="scientific">Anaerobacillus alkaliphilus</name>
    <dbReference type="NCBI Taxonomy" id="1548597"/>
    <lineage>
        <taxon>Bacteria</taxon>
        <taxon>Bacillati</taxon>
        <taxon>Bacillota</taxon>
        <taxon>Bacilli</taxon>
        <taxon>Bacillales</taxon>
        <taxon>Bacillaceae</taxon>
        <taxon>Anaerobacillus</taxon>
    </lineage>
</organism>
<evidence type="ECO:0000313" key="1">
    <source>
        <dbReference type="EMBL" id="RXI99826.1"/>
    </source>
</evidence>
<gene>
    <name evidence="1" type="ORF">DS745_13155</name>
</gene>
<evidence type="ECO:0000313" key="2">
    <source>
        <dbReference type="Proteomes" id="UP000290649"/>
    </source>
</evidence>
<accession>A0A4Q0VRW7</accession>
<dbReference type="InterPro" id="IPR008769">
    <property type="entry name" value="PhaF_PhaI"/>
</dbReference>
<reference evidence="1 2" key="1">
    <citation type="journal article" date="2019" name="Int. J. Syst. Evol. Microbiol.">
        <title>Anaerobacillus alkaliphilus sp. nov., a novel alkaliphilic and moderately halophilic bacterium.</title>
        <authorList>
            <person name="Borsodi A.K."/>
            <person name="Aszalos J.M."/>
            <person name="Bihari P."/>
            <person name="Nagy I."/>
            <person name="Schumann P."/>
            <person name="Sproer C."/>
            <person name="Kovacs A.L."/>
            <person name="Boka K."/>
            <person name="Dobosy P."/>
            <person name="Ovari M."/>
            <person name="Szili-Kovacs T."/>
            <person name="Toth E."/>
        </authorList>
    </citation>
    <scope>NUCLEOTIDE SEQUENCE [LARGE SCALE GENOMIC DNA]</scope>
    <source>
        <strain evidence="1 2">B16-10</strain>
    </source>
</reference>
<keyword evidence="2" id="KW-1185">Reference proteome</keyword>
<dbReference type="NCBIfam" id="NF047773">
    <property type="entry name" value="phas_rel_Lepto"/>
    <property type="match status" value="1"/>
</dbReference>
<dbReference type="OrthoDB" id="191894at2"/>
<dbReference type="RefSeq" id="WP_129078682.1">
    <property type="nucleotide sequence ID" value="NZ_QOUX01000042.1"/>
</dbReference>
<sequence>MRNVLEKGLLLGIGLAVKSKEQIEMFVEDLVKKGEIKKEESNDLISELIQKGQQTQGQVDDMIKERMKIILNDLNLATKAEVDQLEKRVRQLEQQKQE</sequence>
<name>A0A4Q0VRW7_9BACI</name>
<protein>
    <submittedName>
        <fullName evidence="1">Polyhydroxyalkanoate synthesis regulator</fullName>
    </submittedName>
</protein>
<proteinExistence type="predicted"/>
<dbReference type="PANTHER" id="PTHR38664:SF1">
    <property type="entry name" value="SLR0058 PROTEIN"/>
    <property type="match status" value="1"/>
</dbReference>